<keyword evidence="2 7" id="KW-0808">Transferase</keyword>
<evidence type="ECO:0000256" key="5">
    <source>
        <dbReference type="ARBA" id="ARBA00022840"/>
    </source>
</evidence>
<dbReference type="GO" id="GO:0005886">
    <property type="term" value="C:plasma membrane"/>
    <property type="evidence" value="ECO:0007669"/>
    <property type="project" value="TreeGrafter"/>
</dbReference>
<dbReference type="PANTHER" id="PTHR27002:SF181">
    <property type="entry name" value="RECEPTOR-LIKE SERINE_THREONINE-PROTEIN KINASE"/>
    <property type="match status" value="1"/>
</dbReference>
<evidence type="ECO:0000313" key="7">
    <source>
        <dbReference type="EMBL" id="PRQ48801.1"/>
    </source>
</evidence>
<proteinExistence type="predicted"/>
<keyword evidence="4 7" id="KW-0418">Kinase</keyword>
<evidence type="ECO:0000256" key="3">
    <source>
        <dbReference type="ARBA" id="ARBA00022741"/>
    </source>
</evidence>
<evidence type="ECO:0000256" key="2">
    <source>
        <dbReference type="ARBA" id="ARBA00022679"/>
    </source>
</evidence>
<sequence>MHKSMQAWKSWREGTPSNVTDPTLKNGSRTEIMRCIHIGLLCVQENLADKPIVASVSQKEPRSKGVLGFSNMCI</sequence>
<evidence type="ECO:0000256" key="6">
    <source>
        <dbReference type="SAM" id="MobiDB-lite"/>
    </source>
</evidence>
<accession>A0A2P6RQY1</accession>
<dbReference type="PANTHER" id="PTHR27002">
    <property type="entry name" value="RECEPTOR-LIKE SERINE/THREONINE-PROTEIN KINASE SD1-8"/>
    <property type="match status" value="1"/>
</dbReference>
<reference evidence="7 8" key="1">
    <citation type="journal article" date="2018" name="Nat. Genet.">
        <title>The Rosa genome provides new insights in the design of modern roses.</title>
        <authorList>
            <person name="Bendahmane M."/>
        </authorList>
    </citation>
    <scope>NUCLEOTIDE SEQUENCE [LARGE SCALE GENOMIC DNA]</scope>
    <source>
        <strain evidence="8">cv. Old Blush</strain>
    </source>
</reference>
<evidence type="ECO:0000256" key="4">
    <source>
        <dbReference type="ARBA" id="ARBA00022777"/>
    </source>
</evidence>
<dbReference type="STRING" id="74649.A0A2P6RQY1"/>
<feature type="compositionally biased region" description="Polar residues" evidence="6">
    <location>
        <begin position="15"/>
        <end position="24"/>
    </location>
</feature>
<dbReference type="GO" id="GO:0004674">
    <property type="term" value="F:protein serine/threonine kinase activity"/>
    <property type="evidence" value="ECO:0007669"/>
    <property type="project" value="UniProtKB-KW"/>
</dbReference>
<evidence type="ECO:0000313" key="8">
    <source>
        <dbReference type="Proteomes" id="UP000238479"/>
    </source>
</evidence>
<dbReference type="AlphaFoldDB" id="A0A2P6RQY1"/>
<keyword evidence="1 7" id="KW-0723">Serine/threonine-protein kinase</keyword>
<feature type="region of interest" description="Disordered" evidence="6">
    <location>
        <begin position="1"/>
        <end position="24"/>
    </location>
</feature>
<gene>
    <name evidence="7" type="ORF">RchiOBHm_Chr2g0114801</name>
</gene>
<protein>
    <submittedName>
        <fullName evidence="7">Putative non-specific serine/threonine protein kinase</fullName>
        <ecNumber evidence="7">2.7.11.1</ecNumber>
    </submittedName>
</protein>
<name>A0A2P6RQY1_ROSCH</name>
<keyword evidence="5" id="KW-0067">ATP-binding</keyword>
<organism evidence="7 8">
    <name type="scientific">Rosa chinensis</name>
    <name type="common">China rose</name>
    <dbReference type="NCBI Taxonomy" id="74649"/>
    <lineage>
        <taxon>Eukaryota</taxon>
        <taxon>Viridiplantae</taxon>
        <taxon>Streptophyta</taxon>
        <taxon>Embryophyta</taxon>
        <taxon>Tracheophyta</taxon>
        <taxon>Spermatophyta</taxon>
        <taxon>Magnoliopsida</taxon>
        <taxon>eudicotyledons</taxon>
        <taxon>Gunneridae</taxon>
        <taxon>Pentapetalae</taxon>
        <taxon>rosids</taxon>
        <taxon>fabids</taxon>
        <taxon>Rosales</taxon>
        <taxon>Rosaceae</taxon>
        <taxon>Rosoideae</taxon>
        <taxon>Rosoideae incertae sedis</taxon>
        <taxon>Rosa</taxon>
    </lineage>
</organism>
<keyword evidence="8" id="KW-1185">Reference proteome</keyword>
<keyword evidence="3" id="KW-0547">Nucleotide-binding</keyword>
<dbReference type="GO" id="GO:0005524">
    <property type="term" value="F:ATP binding"/>
    <property type="evidence" value="ECO:0007669"/>
    <property type="project" value="UniProtKB-KW"/>
</dbReference>
<evidence type="ECO:0000256" key="1">
    <source>
        <dbReference type="ARBA" id="ARBA00022527"/>
    </source>
</evidence>
<dbReference type="EC" id="2.7.11.1" evidence="7"/>
<dbReference type="Gramene" id="PRQ48801">
    <property type="protein sequence ID" value="PRQ48801"/>
    <property type="gene ID" value="RchiOBHm_Chr2g0114801"/>
</dbReference>
<comment type="caution">
    <text evidence="7">The sequence shown here is derived from an EMBL/GenBank/DDBJ whole genome shotgun (WGS) entry which is preliminary data.</text>
</comment>
<dbReference type="Proteomes" id="UP000238479">
    <property type="component" value="Chromosome 2"/>
</dbReference>
<dbReference type="EMBL" id="PDCK01000040">
    <property type="protein sequence ID" value="PRQ48801.1"/>
    <property type="molecule type" value="Genomic_DNA"/>
</dbReference>